<comment type="caution">
    <text evidence="5">The sequence shown here is derived from an EMBL/GenBank/DDBJ whole genome shotgun (WGS) entry which is preliminary data.</text>
</comment>
<evidence type="ECO:0000313" key="5">
    <source>
        <dbReference type="EMBL" id="MCX8526011.1"/>
    </source>
</evidence>
<evidence type="ECO:0000313" key="6">
    <source>
        <dbReference type="Proteomes" id="UP001073122"/>
    </source>
</evidence>
<proteinExistence type="predicted"/>
<dbReference type="Proteomes" id="UP001073122">
    <property type="component" value="Unassembled WGS sequence"/>
</dbReference>
<evidence type="ECO:0000256" key="3">
    <source>
        <dbReference type="ARBA" id="ARBA00022729"/>
    </source>
</evidence>
<protein>
    <recommendedName>
        <fullName evidence="2">Curli production assembly/transport component CsgE</fullName>
    </recommendedName>
</protein>
<organism evidence="5 6">
    <name type="scientific">Chryseobacterium formosus</name>
    <dbReference type="NCBI Taxonomy" id="1537363"/>
    <lineage>
        <taxon>Bacteria</taxon>
        <taxon>Pseudomonadati</taxon>
        <taxon>Bacteroidota</taxon>
        <taxon>Flavobacteriia</taxon>
        <taxon>Flavobacteriales</taxon>
        <taxon>Weeksellaceae</taxon>
        <taxon>Chryseobacterium group</taxon>
        <taxon>Chryseobacterium</taxon>
    </lineage>
</organism>
<comment type="function">
    <text evidence="1">May be involved in the biogenesis of curli organelles.</text>
</comment>
<keyword evidence="3 4" id="KW-0732">Signal</keyword>
<gene>
    <name evidence="5" type="ORF">OF897_19020</name>
</gene>
<evidence type="ECO:0000256" key="4">
    <source>
        <dbReference type="SAM" id="SignalP"/>
    </source>
</evidence>
<feature type="signal peptide" evidence="4">
    <location>
        <begin position="1"/>
        <end position="22"/>
    </location>
</feature>
<accession>A0ABT3XWM1</accession>
<sequence>MKNLFSFLLSAFFIFLSVCLHAQEGDKGIVAKIEKNVIEKQLLVKAVVTNNSSIYRELNYLLVAIKKGSNGNLSNNKQSGKFSINPNETKSLSELSVNLDKNDALKAYLYIRDEENQKLISKDSLEINQNFLKNKIAKVESDVVFELRGLTIDETKTKVGKDFYDQFYIQYNQLPEKSSSAIKITELPTRGTSGQITIEIDDKIIYGFVTNPSEEFITEQVFNSLRYIKEFTASKNLVKNEFIY</sequence>
<dbReference type="Pfam" id="PF10627">
    <property type="entry name" value="CsgE"/>
    <property type="match status" value="1"/>
</dbReference>
<dbReference type="RefSeq" id="WP_267267251.1">
    <property type="nucleotide sequence ID" value="NZ_JAOVZW010000027.1"/>
</dbReference>
<name>A0ABT3XWM1_9FLAO</name>
<feature type="chain" id="PRO_5047176290" description="Curli production assembly/transport component CsgE" evidence="4">
    <location>
        <begin position="23"/>
        <end position="244"/>
    </location>
</feature>
<dbReference type="Gene3D" id="2.60.40.2420">
    <property type="match status" value="1"/>
</dbReference>
<dbReference type="EMBL" id="JAOVZW010000027">
    <property type="protein sequence ID" value="MCX8526011.1"/>
    <property type="molecule type" value="Genomic_DNA"/>
</dbReference>
<dbReference type="InterPro" id="IPR018900">
    <property type="entry name" value="Curli_CsgE"/>
</dbReference>
<evidence type="ECO:0000256" key="2">
    <source>
        <dbReference type="ARBA" id="ARBA00014024"/>
    </source>
</evidence>
<dbReference type="InterPro" id="IPR053722">
    <property type="entry name" value="Curli_assembly_CsgC/AgfC"/>
</dbReference>
<reference evidence="5" key="1">
    <citation type="submission" date="2022-10" db="EMBL/GenBank/DDBJ databases">
        <title>Chryseobacterium sp. nov., a novel bacterial species.</title>
        <authorList>
            <person name="Cao Y."/>
        </authorList>
    </citation>
    <scope>NUCLEOTIDE SEQUENCE</scope>
    <source>
        <strain evidence="5">CCTCC AB2015118</strain>
    </source>
</reference>
<keyword evidence="6" id="KW-1185">Reference proteome</keyword>
<evidence type="ECO:0000256" key="1">
    <source>
        <dbReference type="ARBA" id="ARBA00003989"/>
    </source>
</evidence>